<comment type="similarity">
    <text evidence="3">Belongs to the SWEET sugar transporter family.</text>
</comment>
<feature type="transmembrane region" description="Helical" evidence="13">
    <location>
        <begin position="76"/>
        <end position="95"/>
    </location>
</feature>
<feature type="transmembrane region" description="Helical" evidence="13">
    <location>
        <begin position="107"/>
        <end position="128"/>
    </location>
</feature>
<comment type="subcellular location">
    <subcellularLocation>
        <location evidence="1">Cell membrane</location>
        <topology evidence="1">Multi-pass membrane protein</topology>
    </subcellularLocation>
    <subcellularLocation>
        <location evidence="2">Golgi apparatus membrane</location>
        <topology evidence="2">Multi-pass membrane protein</topology>
    </subcellularLocation>
</comment>
<evidence type="ECO:0000256" key="8">
    <source>
        <dbReference type="ARBA" id="ARBA00022692"/>
    </source>
</evidence>
<evidence type="ECO:0000256" key="2">
    <source>
        <dbReference type="ARBA" id="ARBA00004653"/>
    </source>
</evidence>
<sequence>MIECTSQACEIVTETVFPLLGCFTAYFIFLSPFKEIHSLRSKNEVCKINPFPSIMIFCNCLCQDLYSFVIHNHWTFWPNVGGIILGQYYIMILFSSNLKPKDFNISLITLLVFTLLDICGGALSFILFKNNYDAAKNSMGIIGIIILCGVYVSPLTTVFEVIKTKNSNSINFLTTVALTLNGAFWLTYGLFFNDFYIWFPNGLGVISALLQFLLFFIYPRKATEEKLINGIKLENVSVDTAMTLQ</sequence>
<dbReference type="EMBL" id="MCOG01000132">
    <property type="protein sequence ID" value="ORY39446.1"/>
    <property type="molecule type" value="Genomic_DNA"/>
</dbReference>
<feature type="transmembrane region" description="Helical" evidence="13">
    <location>
        <begin position="15"/>
        <end position="33"/>
    </location>
</feature>
<dbReference type="GO" id="GO:0051119">
    <property type="term" value="F:sugar transmembrane transporter activity"/>
    <property type="evidence" value="ECO:0007669"/>
    <property type="project" value="InterPro"/>
</dbReference>
<dbReference type="InterPro" id="IPR047664">
    <property type="entry name" value="SWEET"/>
</dbReference>
<evidence type="ECO:0000256" key="9">
    <source>
        <dbReference type="ARBA" id="ARBA00022737"/>
    </source>
</evidence>
<keyword evidence="5" id="KW-0813">Transport</keyword>
<name>A0A1Y2BXH3_9FUNG</name>
<evidence type="ECO:0000256" key="1">
    <source>
        <dbReference type="ARBA" id="ARBA00004651"/>
    </source>
</evidence>
<keyword evidence="8 13" id="KW-0812">Transmembrane</keyword>
<reference evidence="14 15" key="1">
    <citation type="submission" date="2016-08" db="EMBL/GenBank/DDBJ databases">
        <title>A Parts List for Fungal Cellulosomes Revealed by Comparative Genomics.</title>
        <authorList>
            <consortium name="DOE Joint Genome Institute"/>
            <person name="Haitjema C.H."/>
            <person name="Gilmore S.P."/>
            <person name="Henske J.K."/>
            <person name="Solomon K.V."/>
            <person name="De Groot R."/>
            <person name="Kuo A."/>
            <person name="Mondo S.J."/>
            <person name="Salamov A.A."/>
            <person name="Labutti K."/>
            <person name="Zhao Z."/>
            <person name="Chiniquy J."/>
            <person name="Barry K."/>
            <person name="Brewer H.M."/>
            <person name="Purvine S.O."/>
            <person name="Wright A.T."/>
            <person name="Boxma B."/>
            <person name="Van Alen T."/>
            <person name="Hackstein J.H."/>
            <person name="Baker S.E."/>
            <person name="Grigoriev I.V."/>
            <person name="O'Malley M.A."/>
        </authorList>
    </citation>
    <scope>NUCLEOTIDE SEQUENCE [LARGE SCALE GENOMIC DNA]</scope>
    <source>
        <strain evidence="14 15">G1</strain>
    </source>
</reference>
<evidence type="ECO:0000256" key="7">
    <source>
        <dbReference type="ARBA" id="ARBA00022597"/>
    </source>
</evidence>
<feature type="transmembrane region" description="Helical" evidence="13">
    <location>
        <begin position="140"/>
        <end position="162"/>
    </location>
</feature>
<proteinExistence type="inferred from homology"/>
<dbReference type="Proteomes" id="UP000193920">
    <property type="component" value="Unassembled WGS sequence"/>
</dbReference>
<comment type="caution">
    <text evidence="14">The sequence shown here is derived from an EMBL/GenBank/DDBJ whole genome shotgun (WGS) entry which is preliminary data.</text>
</comment>
<keyword evidence="9" id="KW-0677">Repeat</keyword>
<feature type="transmembrane region" description="Helical" evidence="13">
    <location>
        <begin position="197"/>
        <end position="218"/>
    </location>
</feature>
<evidence type="ECO:0000256" key="6">
    <source>
        <dbReference type="ARBA" id="ARBA00022475"/>
    </source>
</evidence>
<evidence type="ECO:0000256" key="3">
    <source>
        <dbReference type="ARBA" id="ARBA00007809"/>
    </source>
</evidence>
<evidence type="ECO:0000256" key="13">
    <source>
        <dbReference type="SAM" id="Phobius"/>
    </source>
</evidence>
<evidence type="ECO:0000256" key="5">
    <source>
        <dbReference type="ARBA" id="ARBA00022448"/>
    </source>
</evidence>
<keyword evidence="15" id="KW-1185">Reference proteome</keyword>
<evidence type="ECO:0000256" key="11">
    <source>
        <dbReference type="ARBA" id="ARBA00023034"/>
    </source>
</evidence>
<accession>A0A1Y2BXH3</accession>
<keyword evidence="12 13" id="KW-0472">Membrane</keyword>
<feature type="transmembrane region" description="Helical" evidence="13">
    <location>
        <begin position="169"/>
        <end position="191"/>
    </location>
</feature>
<dbReference type="AlphaFoldDB" id="A0A1Y2BXH3"/>
<organism evidence="14 15">
    <name type="scientific">Neocallimastix californiae</name>
    <dbReference type="NCBI Taxonomy" id="1754190"/>
    <lineage>
        <taxon>Eukaryota</taxon>
        <taxon>Fungi</taxon>
        <taxon>Fungi incertae sedis</taxon>
        <taxon>Chytridiomycota</taxon>
        <taxon>Chytridiomycota incertae sedis</taxon>
        <taxon>Neocallimastigomycetes</taxon>
        <taxon>Neocallimastigales</taxon>
        <taxon>Neocallimastigaceae</taxon>
        <taxon>Neocallimastix</taxon>
    </lineage>
</organism>
<evidence type="ECO:0000256" key="4">
    <source>
        <dbReference type="ARBA" id="ARBA00021741"/>
    </source>
</evidence>
<evidence type="ECO:0000313" key="14">
    <source>
        <dbReference type="EMBL" id="ORY39446.1"/>
    </source>
</evidence>
<dbReference type="InterPro" id="IPR004316">
    <property type="entry name" value="SWEET_rpt"/>
</dbReference>
<gene>
    <name evidence="14" type="ORF">LY90DRAFT_672411</name>
</gene>
<dbReference type="PANTHER" id="PTHR10791:SF30">
    <property type="entry name" value="SUGAR TRANSPORTER SWEET1"/>
    <property type="match status" value="1"/>
</dbReference>
<keyword evidence="10 13" id="KW-1133">Transmembrane helix</keyword>
<dbReference type="FunFam" id="1.20.1280.290:FF:000004">
    <property type="entry name" value="Sugar transporter SWEET"/>
    <property type="match status" value="1"/>
</dbReference>
<dbReference type="Pfam" id="PF03083">
    <property type="entry name" value="MtN3_slv"/>
    <property type="match status" value="2"/>
</dbReference>
<keyword evidence="11" id="KW-0333">Golgi apparatus</keyword>
<dbReference type="PANTHER" id="PTHR10791">
    <property type="entry name" value="RAG1-ACTIVATING PROTEIN 1"/>
    <property type="match status" value="1"/>
</dbReference>
<protein>
    <recommendedName>
        <fullName evidence="4">Sugar transporter SWEET1</fullName>
    </recommendedName>
</protein>
<evidence type="ECO:0000256" key="12">
    <source>
        <dbReference type="ARBA" id="ARBA00023136"/>
    </source>
</evidence>
<dbReference type="GO" id="GO:0005886">
    <property type="term" value="C:plasma membrane"/>
    <property type="evidence" value="ECO:0007669"/>
    <property type="project" value="UniProtKB-SubCell"/>
</dbReference>
<evidence type="ECO:0000256" key="10">
    <source>
        <dbReference type="ARBA" id="ARBA00022989"/>
    </source>
</evidence>
<dbReference type="OrthoDB" id="409725at2759"/>
<dbReference type="Gene3D" id="1.20.1280.290">
    <property type="match status" value="2"/>
</dbReference>
<dbReference type="GO" id="GO:0000139">
    <property type="term" value="C:Golgi membrane"/>
    <property type="evidence" value="ECO:0007669"/>
    <property type="project" value="UniProtKB-SubCell"/>
</dbReference>
<keyword evidence="6" id="KW-1003">Cell membrane</keyword>
<keyword evidence="7" id="KW-0762">Sugar transport</keyword>
<evidence type="ECO:0000313" key="15">
    <source>
        <dbReference type="Proteomes" id="UP000193920"/>
    </source>
</evidence>